<comment type="similarity">
    <text evidence="2">Belongs to the TRAFAC class TrmE-Era-EngA-EngB-Septin-like GTPase superfamily. AIG1/Toc34/Toc159-like paraseptin GTPase family. IAN subfamily.</text>
</comment>
<dbReference type="Pfam" id="PF01129">
    <property type="entry name" value="ART"/>
    <property type="match status" value="1"/>
</dbReference>
<reference evidence="15" key="1">
    <citation type="submission" date="2021-02" db="EMBL/GenBank/DDBJ databases">
        <authorList>
            <person name="Nowell W R."/>
        </authorList>
    </citation>
    <scope>NUCLEOTIDE SEQUENCE</scope>
</reference>
<dbReference type="InterPro" id="IPR000768">
    <property type="entry name" value="ART"/>
</dbReference>
<dbReference type="GO" id="GO:0090729">
    <property type="term" value="F:toxin activity"/>
    <property type="evidence" value="ECO:0007669"/>
    <property type="project" value="UniProtKB-KW"/>
</dbReference>
<keyword evidence="12" id="KW-0520">NAD</keyword>
<evidence type="ECO:0000256" key="3">
    <source>
        <dbReference type="ARBA" id="ARBA00009558"/>
    </source>
</evidence>
<dbReference type="PANTHER" id="PTHR10339:SF25">
    <property type="entry name" value="SECRETED EXOENZYME S"/>
    <property type="match status" value="1"/>
</dbReference>
<organism evidence="15 16">
    <name type="scientific">Rotaria socialis</name>
    <dbReference type="NCBI Taxonomy" id="392032"/>
    <lineage>
        <taxon>Eukaryota</taxon>
        <taxon>Metazoa</taxon>
        <taxon>Spiralia</taxon>
        <taxon>Gnathifera</taxon>
        <taxon>Rotifera</taxon>
        <taxon>Eurotatoria</taxon>
        <taxon>Bdelloidea</taxon>
        <taxon>Philodinida</taxon>
        <taxon>Philodinidae</taxon>
        <taxon>Rotaria</taxon>
    </lineage>
</organism>
<dbReference type="SUPFAM" id="SSF56399">
    <property type="entry name" value="ADP-ribosylation"/>
    <property type="match status" value="1"/>
</dbReference>
<dbReference type="SUPFAM" id="SSF52540">
    <property type="entry name" value="P-loop containing nucleoside triphosphate hydrolases"/>
    <property type="match status" value="1"/>
</dbReference>
<gene>
    <name evidence="14" type="ORF">KIK155_LOCUS10414</name>
    <name evidence="15" type="ORF">TOA249_LOCUS30887</name>
</gene>
<accession>A0A821VCN5</accession>
<evidence type="ECO:0000256" key="8">
    <source>
        <dbReference type="ARBA" id="ARBA00022695"/>
    </source>
</evidence>
<keyword evidence="8" id="KW-0548">Nucleotidyltransferase</keyword>
<dbReference type="EMBL" id="CAJNYV010001537">
    <property type="protein sequence ID" value="CAF3426239.1"/>
    <property type="molecule type" value="Genomic_DNA"/>
</dbReference>
<dbReference type="InterPro" id="IPR027417">
    <property type="entry name" value="P-loop_NTPase"/>
</dbReference>
<evidence type="ECO:0000256" key="11">
    <source>
        <dbReference type="ARBA" id="ARBA00047597"/>
    </source>
</evidence>
<dbReference type="InterPro" id="IPR050999">
    <property type="entry name" value="ADP-ribosyltransferase_ARG"/>
</dbReference>
<dbReference type="GO" id="GO:0005525">
    <property type="term" value="F:GTP binding"/>
    <property type="evidence" value="ECO:0007669"/>
    <property type="project" value="InterPro"/>
</dbReference>
<dbReference type="Proteomes" id="UP000663865">
    <property type="component" value="Unassembled WGS sequence"/>
</dbReference>
<evidence type="ECO:0000256" key="9">
    <source>
        <dbReference type="ARBA" id="ARBA00022741"/>
    </source>
</evidence>
<dbReference type="GO" id="GO:0003950">
    <property type="term" value="F:NAD+ poly-ADP-ribosyltransferase activity"/>
    <property type="evidence" value="ECO:0007669"/>
    <property type="project" value="TreeGrafter"/>
</dbReference>
<comment type="similarity">
    <text evidence="3 12">Belongs to the Arg-specific ADP-ribosyltransferase family.</text>
</comment>
<protein>
    <recommendedName>
        <fullName evidence="12">NAD(P)(+)--arginine ADP-ribosyltransferase</fullName>
        <ecNumber evidence="12">2.4.2.31</ecNumber>
    </recommendedName>
    <alternativeName>
        <fullName evidence="12">Mono(ADP-ribosyl)transferase</fullName>
    </alternativeName>
</protein>
<dbReference type="PANTHER" id="PTHR10339">
    <property type="entry name" value="ADP-RIBOSYLTRANSFERASE"/>
    <property type="match status" value="1"/>
</dbReference>
<evidence type="ECO:0000256" key="1">
    <source>
        <dbReference type="ARBA" id="ARBA00004613"/>
    </source>
</evidence>
<evidence type="ECO:0000256" key="4">
    <source>
        <dbReference type="ARBA" id="ARBA00022525"/>
    </source>
</evidence>
<dbReference type="GO" id="GO:0005576">
    <property type="term" value="C:extracellular region"/>
    <property type="evidence" value="ECO:0007669"/>
    <property type="project" value="UniProtKB-SubCell"/>
</dbReference>
<evidence type="ECO:0000256" key="10">
    <source>
        <dbReference type="ARBA" id="ARBA00023026"/>
    </source>
</evidence>
<evidence type="ECO:0000256" key="2">
    <source>
        <dbReference type="ARBA" id="ARBA00008535"/>
    </source>
</evidence>
<evidence type="ECO:0000313" key="15">
    <source>
        <dbReference type="EMBL" id="CAF4903911.1"/>
    </source>
</evidence>
<evidence type="ECO:0000256" key="12">
    <source>
        <dbReference type="RuleBase" id="RU361228"/>
    </source>
</evidence>
<evidence type="ECO:0000313" key="14">
    <source>
        <dbReference type="EMBL" id="CAF3426239.1"/>
    </source>
</evidence>
<proteinExistence type="inferred from homology"/>
<evidence type="ECO:0000256" key="7">
    <source>
        <dbReference type="ARBA" id="ARBA00022679"/>
    </source>
</evidence>
<dbReference type="Proteomes" id="UP000663838">
    <property type="component" value="Unassembled WGS sequence"/>
</dbReference>
<dbReference type="Gene3D" id="3.40.50.300">
    <property type="entry name" value="P-loop containing nucleotide triphosphate hydrolases"/>
    <property type="match status" value="1"/>
</dbReference>
<evidence type="ECO:0000256" key="5">
    <source>
        <dbReference type="ARBA" id="ARBA00022656"/>
    </source>
</evidence>
<name>A0A821VCN5_9BILA</name>
<evidence type="ECO:0000313" key="16">
    <source>
        <dbReference type="Proteomes" id="UP000663838"/>
    </source>
</evidence>
<keyword evidence="4" id="KW-0964">Secreted</keyword>
<dbReference type="Gene3D" id="3.90.176.10">
    <property type="entry name" value="Toxin ADP-ribosyltransferase, Chain A, domain 1"/>
    <property type="match status" value="1"/>
</dbReference>
<dbReference type="AlphaFoldDB" id="A0A821VCN5"/>
<evidence type="ECO:0000256" key="6">
    <source>
        <dbReference type="ARBA" id="ARBA00022676"/>
    </source>
</evidence>
<comment type="subcellular location">
    <subcellularLocation>
        <location evidence="1">Secreted</location>
    </subcellularLocation>
</comment>
<evidence type="ECO:0000259" key="13">
    <source>
        <dbReference type="Pfam" id="PF04548"/>
    </source>
</evidence>
<dbReference type="GO" id="GO:0106274">
    <property type="term" value="F:NAD+-protein-arginine ADP-ribosyltransferase activity"/>
    <property type="evidence" value="ECO:0007669"/>
    <property type="project" value="UniProtKB-EC"/>
</dbReference>
<comment type="caution">
    <text evidence="15">The sequence shown here is derived from an EMBL/GenBank/DDBJ whole genome shotgun (WGS) entry which is preliminary data.</text>
</comment>
<keyword evidence="7 12" id="KW-0808">Transferase</keyword>
<keyword evidence="5" id="KW-0800">Toxin</keyword>
<comment type="catalytic activity">
    <reaction evidence="11 12">
        <text>L-arginyl-[protein] + NAD(+) = N(omega)-(ADP-D-ribosyl)-L-arginyl-[protein] + nicotinamide + H(+)</text>
        <dbReference type="Rhea" id="RHEA:19149"/>
        <dbReference type="Rhea" id="RHEA-COMP:10532"/>
        <dbReference type="Rhea" id="RHEA-COMP:15087"/>
        <dbReference type="ChEBI" id="CHEBI:15378"/>
        <dbReference type="ChEBI" id="CHEBI:17154"/>
        <dbReference type="ChEBI" id="CHEBI:29965"/>
        <dbReference type="ChEBI" id="CHEBI:57540"/>
        <dbReference type="ChEBI" id="CHEBI:142554"/>
        <dbReference type="EC" id="2.4.2.31"/>
    </reaction>
</comment>
<feature type="domain" description="AIG1-type G" evidence="13">
    <location>
        <begin position="13"/>
        <end position="122"/>
    </location>
</feature>
<keyword evidence="9" id="KW-0547">Nucleotide-binding</keyword>
<keyword evidence="12" id="KW-0521">NADP</keyword>
<dbReference type="InterPro" id="IPR006703">
    <property type="entry name" value="G_AIG1"/>
</dbReference>
<dbReference type="Pfam" id="PF04548">
    <property type="entry name" value="AIG1"/>
    <property type="match status" value="1"/>
</dbReference>
<dbReference type="GO" id="GO:0016779">
    <property type="term" value="F:nucleotidyltransferase activity"/>
    <property type="evidence" value="ECO:0007669"/>
    <property type="project" value="UniProtKB-KW"/>
</dbReference>
<sequence>MSALNKCPAMYGLISLGKSGVGKSFIANRLLNRDSFESNTAAGPVTKLMSFSPYQHEKKQCIVYDVPCLLNISQEVMKSNREEIKKAFEHSLQTIVLFIVGEQSGRISEEDITTITLINDAYKIPHESLVLIVNSVPKDMTDDYRNKIITQFVKLFRVTNFQWSANASGEPSISRRAANLDAEPGKILPPIRGYANQPLVSLEEAVLPLQCIMPNIESNVWIVKQNLRNPKDGLTVDESASIMLYTYESISDGESLSYILNETLNSKNRKQLVPWYLYLRLLLTALDHLPAKECTVFRKTKRNLIHQYPNDKVITWWGFSSCTSSMDTPRSAPDFDNDETHTQFVIQCHKGRNIKNHSFEKTADEILLLPATQFVVTMSVKANRKLNLVHLQEQSLSFPLLEPVQAPNRTKNSAQCFDDECQPPGIKSKFPS</sequence>
<keyword evidence="10" id="KW-0843">Virulence</keyword>
<keyword evidence="6 12" id="KW-0328">Glycosyltransferase</keyword>
<dbReference type="EMBL" id="CAJOBS010005724">
    <property type="protein sequence ID" value="CAF4903911.1"/>
    <property type="molecule type" value="Genomic_DNA"/>
</dbReference>
<dbReference type="EC" id="2.4.2.31" evidence="12"/>